<proteinExistence type="predicted"/>
<comment type="caution">
    <text evidence="2">The sequence shown here is derived from an EMBL/GenBank/DDBJ whole genome shotgun (WGS) entry which is preliminary data.</text>
</comment>
<evidence type="ECO:0000313" key="2">
    <source>
        <dbReference type="EMBL" id="PXV68384.1"/>
    </source>
</evidence>
<accession>A0A318EI39</accession>
<keyword evidence="1" id="KW-0812">Transmembrane</keyword>
<evidence type="ECO:0000256" key="1">
    <source>
        <dbReference type="SAM" id="Phobius"/>
    </source>
</evidence>
<gene>
    <name evidence="2" type="ORF">C8D93_10479</name>
</gene>
<name>A0A318EI39_9GAMM</name>
<dbReference type="EMBL" id="QICN01000004">
    <property type="protein sequence ID" value="PXV68384.1"/>
    <property type="molecule type" value="Genomic_DNA"/>
</dbReference>
<keyword evidence="1" id="KW-1133">Transmembrane helix</keyword>
<organism evidence="2 3">
    <name type="scientific">Sinimarinibacterium flocculans</name>
    <dbReference type="NCBI Taxonomy" id="985250"/>
    <lineage>
        <taxon>Bacteria</taxon>
        <taxon>Pseudomonadati</taxon>
        <taxon>Pseudomonadota</taxon>
        <taxon>Gammaproteobacteria</taxon>
        <taxon>Nevskiales</taxon>
        <taxon>Nevskiaceae</taxon>
        <taxon>Sinimarinibacterium</taxon>
    </lineage>
</organism>
<keyword evidence="3" id="KW-1185">Reference proteome</keyword>
<feature type="transmembrane region" description="Helical" evidence="1">
    <location>
        <begin position="205"/>
        <end position="228"/>
    </location>
</feature>
<evidence type="ECO:0000313" key="3">
    <source>
        <dbReference type="Proteomes" id="UP000248330"/>
    </source>
</evidence>
<feature type="transmembrane region" description="Helical" evidence="1">
    <location>
        <begin position="92"/>
        <end position="119"/>
    </location>
</feature>
<keyword evidence="1" id="KW-0472">Membrane</keyword>
<dbReference type="Pfam" id="PF11067">
    <property type="entry name" value="DUF2868"/>
    <property type="match status" value="1"/>
</dbReference>
<dbReference type="AlphaFoldDB" id="A0A318EI39"/>
<dbReference type="Proteomes" id="UP000248330">
    <property type="component" value="Unassembled WGS sequence"/>
</dbReference>
<reference evidence="2 3" key="1">
    <citation type="submission" date="2018-04" db="EMBL/GenBank/DDBJ databases">
        <title>Genomic Encyclopedia of Type Strains, Phase IV (KMG-IV): sequencing the most valuable type-strain genomes for metagenomic binning, comparative biology and taxonomic classification.</title>
        <authorList>
            <person name="Goeker M."/>
        </authorList>
    </citation>
    <scope>NUCLEOTIDE SEQUENCE [LARGE SCALE GENOMIC DNA]</scope>
    <source>
        <strain evidence="2 3">DSM 104150</strain>
    </source>
</reference>
<feature type="transmembrane region" description="Helical" evidence="1">
    <location>
        <begin position="125"/>
        <end position="148"/>
    </location>
</feature>
<protein>
    <submittedName>
        <fullName evidence="2">Uncharacterized protein DUF2868</fullName>
    </submittedName>
</protein>
<sequence length="480" mass="50526">MGRRYCGGHPPASALSPRWRFGYNLVMSIAPFADRVIAELVRIREEAAGHPADCPTADEAARRAGGGLVQRIVVRAGALPGSDAQRRRLRRLLGGAAMAAMVLAVLAGLAGIAAAATALGAREPASLPLVLLVVVGANLLTLVLWMLLQFPGSRIAPGIGSVLLALWRRGIGRGRADGQPPPDALLRVLASGNLARWSAASLVHLAWLSFAVGAVLALTVLLSVRAYALSWETTLLDAEALTAWARLLSVGPALLGVPGADRLPVIDAGDAAQAWSLWLVTAAIAYGVLPRATALAASLAMLWRAQRALASDPSRPGFARLRTRLLPDHQALGTVDVAPPADTVAPRRESATATPVLRGRVHGLCLESSDRGAPPLADVDWVWLGAVDDAGSRESALQRLRGERVEALAIRVRATMTPDRGIERFIGELASAAPAPATLLLDDLDRLRARGADVHARRLDDWQRLADRNGVAVQGLEAAA</sequence>
<feature type="transmembrane region" description="Helical" evidence="1">
    <location>
        <begin position="277"/>
        <end position="303"/>
    </location>
</feature>
<dbReference type="InterPro" id="IPR021296">
    <property type="entry name" value="DUF2868"/>
</dbReference>